<dbReference type="PROSITE" id="PS50994">
    <property type="entry name" value="INTEGRASE"/>
    <property type="match status" value="1"/>
</dbReference>
<reference evidence="3 4" key="1">
    <citation type="submission" date="2024-03" db="EMBL/GenBank/DDBJ databases">
        <title>Adaptation during the transition from Ophiocordyceps entomopathogen to insect associate is accompanied by gene loss and intensified selection.</title>
        <authorList>
            <person name="Ward C.M."/>
            <person name="Onetto C.A."/>
            <person name="Borneman A.R."/>
        </authorList>
    </citation>
    <scope>NUCLEOTIDE SEQUENCE [LARGE SCALE GENOMIC DNA]</scope>
    <source>
        <strain evidence="3">AWRI1</strain>
        <tissue evidence="3">Single Adult Female</tissue>
    </source>
</reference>
<name>A0AAN9Y3U1_9HEMI</name>
<feature type="region of interest" description="Disordered" evidence="1">
    <location>
        <begin position="234"/>
        <end position="281"/>
    </location>
</feature>
<dbReference type="SUPFAM" id="SSF53098">
    <property type="entry name" value="Ribonuclease H-like"/>
    <property type="match status" value="1"/>
</dbReference>
<gene>
    <name evidence="3" type="ORF">V9T40_005198</name>
</gene>
<dbReference type="Proteomes" id="UP001367676">
    <property type="component" value="Unassembled WGS sequence"/>
</dbReference>
<dbReference type="GO" id="GO:0003676">
    <property type="term" value="F:nucleic acid binding"/>
    <property type="evidence" value="ECO:0007669"/>
    <property type="project" value="InterPro"/>
</dbReference>
<organism evidence="3 4">
    <name type="scientific">Parthenolecanium corni</name>
    <dbReference type="NCBI Taxonomy" id="536013"/>
    <lineage>
        <taxon>Eukaryota</taxon>
        <taxon>Metazoa</taxon>
        <taxon>Ecdysozoa</taxon>
        <taxon>Arthropoda</taxon>
        <taxon>Hexapoda</taxon>
        <taxon>Insecta</taxon>
        <taxon>Pterygota</taxon>
        <taxon>Neoptera</taxon>
        <taxon>Paraneoptera</taxon>
        <taxon>Hemiptera</taxon>
        <taxon>Sternorrhyncha</taxon>
        <taxon>Coccoidea</taxon>
        <taxon>Coccidae</taxon>
        <taxon>Parthenolecanium</taxon>
    </lineage>
</organism>
<proteinExistence type="predicted"/>
<feature type="region of interest" description="Disordered" evidence="1">
    <location>
        <begin position="598"/>
        <end position="618"/>
    </location>
</feature>
<dbReference type="InterPro" id="IPR001584">
    <property type="entry name" value="Integrase_cat-core"/>
</dbReference>
<dbReference type="Gene3D" id="3.30.420.10">
    <property type="entry name" value="Ribonuclease H-like superfamily/Ribonuclease H"/>
    <property type="match status" value="1"/>
</dbReference>
<dbReference type="PANTHER" id="PTHR37984">
    <property type="entry name" value="PROTEIN CBG26694"/>
    <property type="match status" value="1"/>
</dbReference>
<dbReference type="PANTHER" id="PTHR37984:SF12">
    <property type="entry name" value="RIBONUCLEASE H"/>
    <property type="match status" value="1"/>
</dbReference>
<dbReference type="InterPro" id="IPR012337">
    <property type="entry name" value="RNaseH-like_sf"/>
</dbReference>
<dbReference type="AlphaFoldDB" id="A0AAN9Y3U1"/>
<accession>A0AAN9Y3U1</accession>
<keyword evidence="4" id="KW-1185">Reference proteome</keyword>
<evidence type="ECO:0000313" key="4">
    <source>
        <dbReference type="Proteomes" id="UP001367676"/>
    </source>
</evidence>
<evidence type="ECO:0000259" key="2">
    <source>
        <dbReference type="PROSITE" id="PS50994"/>
    </source>
</evidence>
<feature type="compositionally biased region" description="Basic residues" evidence="1">
    <location>
        <begin position="608"/>
        <end position="618"/>
    </location>
</feature>
<feature type="domain" description="Integrase catalytic" evidence="2">
    <location>
        <begin position="1"/>
        <end position="128"/>
    </location>
</feature>
<dbReference type="InterPro" id="IPR050951">
    <property type="entry name" value="Retrovirus_Pol_polyprotein"/>
</dbReference>
<feature type="compositionally biased region" description="Basic and acidic residues" evidence="1">
    <location>
        <begin position="234"/>
        <end position="244"/>
    </location>
</feature>
<evidence type="ECO:0000313" key="3">
    <source>
        <dbReference type="EMBL" id="KAK7584235.1"/>
    </source>
</evidence>
<dbReference type="EMBL" id="JBBCAQ010000032">
    <property type="protein sequence ID" value="KAK7584235.1"/>
    <property type="molecule type" value="Genomic_DNA"/>
</dbReference>
<dbReference type="InterPro" id="IPR036397">
    <property type="entry name" value="RNaseH_sf"/>
</dbReference>
<comment type="caution">
    <text evidence="3">The sequence shown here is derived from an EMBL/GenBank/DDBJ whole genome shotgun (WGS) entry which is preliminary data.</text>
</comment>
<evidence type="ECO:0000256" key="1">
    <source>
        <dbReference type="SAM" id="MobiDB-lite"/>
    </source>
</evidence>
<dbReference type="GO" id="GO:0015074">
    <property type="term" value="P:DNA integration"/>
    <property type="evidence" value="ECO:0007669"/>
    <property type="project" value="InterPro"/>
</dbReference>
<feature type="compositionally biased region" description="Pro residues" evidence="1">
    <location>
        <begin position="267"/>
        <end position="281"/>
    </location>
</feature>
<protein>
    <recommendedName>
        <fullName evidence="2">Integrase catalytic domain-containing protein</fullName>
    </recommendedName>
</protein>
<sequence>MDIFRKLVCLYPVKFATTEASINAVKKHLAEYGTPKKILTDNGRQFDSDAWLNFWTQRGVEVAYISAYRLASNPVERVMATLGDMLRLYSRDSHRCWPMLIADIEIRINHVEHTTTQVPPVALQLKKFPAAHDQTELVDLSKEKSHHLSDKAKGEAKKLFPLFEGPYVVMANLPLLSMIQGVVPVFPAPGCESCANLATIIKRVCITNNNLIAQKDDISRKYRGNRYKDALYHAKPEHFPDRAHVQSPPPQPIHQRGPVNLDRGELPPLPPPGIPPPNPPPLPPMEVEYQPMPRVPFEERLAQERHAVMRHLQDLPQVNEINRLRPRQPPLQWPPVSCPSIPSVSEIEMQQVTHLQAQPQAAQPAQMAPERPVVQEPEVCFQQAEHEGEVYEGLRDHARMVAQEDYLQMQVLYGYMMRENEEMSYADLIRFAPVLIQYGLFGHPAAGCFYIDNLRRRVCCLIDTRIGATSMASFDLFRQLPNTQVFTRRKWLHYPYMHQKVELASYDGRTTIQLAHQGKYIPVVMGLTRTWTNTVVIALDILPPFISSLDIVRQQLVLDYDGTPHPHEFFWQTDQLLMSNLPLDQLAAEELERKNTLARDISTAQNHPVHRRGSNAQN</sequence>